<evidence type="ECO:0000256" key="4">
    <source>
        <dbReference type="ARBA" id="ARBA00022552"/>
    </source>
</evidence>
<protein>
    <recommendedName>
        <fullName evidence="8">BP28 C-terminal domain-containing protein</fullName>
    </recommendedName>
</protein>
<reference evidence="10" key="1">
    <citation type="journal article" date="2017" name="Plant J.">
        <title>The pomegranate (Punica granatum L.) genome and the genomics of punicalagin biosynthesis.</title>
        <authorList>
            <person name="Qin G."/>
            <person name="Xu C."/>
            <person name="Ming R."/>
            <person name="Tang H."/>
            <person name="Guyot R."/>
            <person name="Kramer E.M."/>
            <person name="Hu Y."/>
            <person name="Yi X."/>
            <person name="Qi Y."/>
            <person name="Xu X."/>
            <person name="Gao Z."/>
            <person name="Pan H."/>
            <person name="Jian J."/>
            <person name="Tian Y."/>
            <person name="Yue Z."/>
            <person name="Xu Y."/>
        </authorList>
    </citation>
    <scope>NUCLEOTIDE SEQUENCE [LARGE SCALE GENOMIC DNA]</scope>
    <source>
        <strain evidence="10">cv. Dabenzi</strain>
    </source>
</reference>
<dbReference type="Pfam" id="PF24477">
    <property type="entry name" value="ARM_At3g06530"/>
    <property type="match status" value="2"/>
</dbReference>
<dbReference type="GO" id="GO:0000462">
    <property type="term" value="P:maturation of SSU-rRNA from tricistronic rRNA transcript (SSU-rRNA, 5.8S rRNA, LSU-rRNA)"/>
    <property type="evidence" value="ECO:0007669"/>
    <property type="project" value="TreeGrafter"/>
</dbReference>
<dbReference type="InterPro" id="IPR011989">
    <property type="entry name" value="ARM-like"/>
</dbReference>
<dbReference type="SMART" id="SM01036">
    <property type="entry name" value="BP28CT"/>
    <property type="match status" value="1"/>
</dbReference>
<evidence type="ECO:0000313" key="9">
    <source>
        <dbReference type="EMBL" id="OWM79432.1"/>
    </source>
</evidence>
<dbReference type="Pfam" id="PF23243">
    <property type="entry name" value="HEAT_HEATR1"/>
    <property type="match status" value="1"/>
</dbReference>
<feature type="domain" description="BP28 C-terminal" evidence="8">
    <location>
        <begin position="1918"/>
        <end position="2092"/>
    </location>
</feature>
<evidence type="ECO:0000259" key="8">
    <source>
        <dbReference type="SMART" id="SM01036"/>
    </source>
</evidence>
<dbReference type="InterPro" id="IPR056384">
    <property type="entry name" value="ARM_At3g06530"/>
</dbReference>
<dbReference type="InterPro" id="IPR016024">
    <property type="entry name" value="ARM-type_fold"/>
</dbReference>
<accession>A0A218X4Y8</accession>
<dbReference type="InterPro" id="IPR022125">
    <property type="entry name" value="U3snoRNP10_N"/>
</dbReference>
<dbReference type="GO" id="GO:0045943">
    <property type="term" value="P:positive regulation of transcription by RNA polymerase I"/>
    <property type="evidence" value="ECO:0007669"/>
    <property type="project" value="TreeGrafter"/>
</dbReference>
<evidence type="ECO:0000256" key="3">
    <source>
        <dbReference type="ARBA" id="ARBA00022517"/>
    </source>
</evidence>
<dbReference type="GO" id="GO:0034455">
    <property type="term" value="C:t-UTP complex"/>
    <property type="evidence" value="ECO:0007669"/>
    <property type="project" value="TreeGrafter"/>
</dbReference>
<comment type="similarity">
    <text evidence="2">Belongs to the HEATR1/UTP10 family.</text>
</comment>
<evidence type="ECO:0000256" key="5">
    <source>
        <dbReference type="ARBA" id="ARBA00023242"/>
    </source>
</evidence>
<dbReference type="EMBL" id="MTKT01002440">
    <property type="protein sequence ID" value="OWM79432.1"/>
    <property type="molecule type" value="Genomic_DNA"/>
</dbReference>
<dbReference type="GO" id="GO:0032040">
    <property type="term" value="C:small-subunit processome"/>
    <property type="evidence" value="ECO:0007669"/>
    <property type="project" value="TreeGrafter"/>
</dbReference>
<comment type="caution">
    <text evidence="9">The sequence shown here is derived from an EMBL/GenBank/DDBJ whole genome shotgun (WGS) entry which is preliminary data.</text>
</comment>
<keyword evidence="3" id="KW-0690">Ribosome biogenesis</keyword>
<gene>
    <name evidence="9" type="ORF">CDL15_Pgr022844</name>
</gene>
<keyword evidence="5" id="KW-0539">Nucleus</keyword>
<dbReference type="Proteomes" id="UP000197138">
    <property type="component" value="Unassembled WGS sequence"/>
</dbReference>
<keyword evidence="4" id="KW-0698">rRNA processing</keyword>
<dbReference type="InterPro" id="IPR012954">
    <property type="entry name" value="BP28_C_dom"/>
</dbReference>
<comment type="subcellular location">
    <subcellularLocation>
        <location evidence="1">Nucleus</location>
        <location evidence="1">Nucleolus</location>
    </subcellularLocation>
</comment>
<feature type="region of interest" description="Disordered" evidence="7">
    <location>
        <begin position="2039"/>
        <end position="2059"/>
    </location>
</feature>
<name>A0A218X4Y8_PUNGR</name>
<sequence length="2234" mass="248929">MATSLSSQLQTIKSLIQADSEPLRRPFTRPSVLFSPKEAADLDIDTIYSIALSGLDVLVNADERFRNYKSDLFSHKSKELDRELMTPEENGRINTSISSYLRLLSGHFQLLSSLKTLEYLLRRYKIHVYNMEDLILCALPFHDTHAFVRIVQLVDFGNTKWRFLEGVKVSGAPPPRQVIVQQCIRDLGVLEAICNYASPTGKFQPSSPILSFCTAVAVEAVGSFATVESDVVKRILPFAVSGIQPGRKRNLEHKASALMIVGLLASKAALSPKLVKTLVRSLAESAREDAEASTDVQWVRLMLMALINVVQSQSLDVFPMKALESLKEIRDITGILLGLSKEFNIDKFLALLLGTLVEHSSSDNTCYLFLISMIESIPIGDFVDRVVFKIMLSYTKLSPKKGNLRSSELGGCGKNIMIALMKNYSSEVRVAVGRFMENSGRRSGQGEMGLETLSKALDGNSDSPLPMIDSKILFSLHHPKAEVRCAALVELKTSSILKSKPGVPQRLEAIQDALLSQLHDDDLTVVQAALSLIDTLDAMDGANILQTLHSVLQRCVRIFLSGSDNTAVAGDIIVLCFEHMVARLNDSPDSSNEFATMIFPLLLIIPKTRKYNFKALEFAKKLNWAFYQNLPDSCSSEKKLEPGSISKMNQKIVDSMAVIFFMHPQESLPWLVKSSGDFMLSRTLFFLVLMQSFAIKNKFFELFETCFPVLKTQWELLSSSCVMHIGETEDQWFGKLQEFFAFLAGASTNHAFREHLHYLVTNCKSSPSLLSGFFTAGVTIPIQVESLHCYAFLCAQSEDSFSLQLLAEAPSVLVPLASENQEVRSAAMNCLEGLHALCSRIDFSSKKNGNFAIWSHFLEELLSVIVQQKRLIVSDRGFLSSLLTSLISHPGHHNSLLVPRNTEQRFNESIKEKILGFILGSALKFSPYGKLVIFSLLKGIGNALVRVKDVEQLLSDLMKRCGKYFSGMDKSFQKLSKYEVDILCLLLESCATPSIDGRCIFEDHLLKALQLPRCSVEDPALILPCIAVLNKLNNQIYSEMRTEMQELLLRELVFLVGNVNGDVQYATKEALLRLEVPSSIVAKMLSQPSELDVHAAPQERRKKKKESLIGPLFKLIKEFFSADWLHGSIASDERSIQSSSDTSETTTSKLYYILQMMMLVLEDIVLFLGNASQSKDEIFNEIDISLLLSCARSDQAGIVHGHILSLLSTIAKVVPEKFLNHMSEVLTVLGESAVTEIDSQSQRVFESVISSIVPFWLSKANNMEQVLKVNSNRSPFYFTIWESLIGPLFKLIKEFFSADWLHGSIASDERSIQSSSDTSETTTSKLYYILQMMMLVLEDIVLFLGNASQSKDEIFNEIDISLLLSCARSDQAGIVHGHILSLLSTIAKVVPEKFLNHMSEVLTVLGESAVTEIDSQSQRVFESVISSIVPFWLSKANNMEQVLKIFVNILPEVSAQRRLSIIIYLLRILGEQGSLASLLSLLFQSLITRKDPSQSGNSTVNSPEFMSVIEKEWEYGFAVQICEHYSSIVWLPALAVLLKHVGGGSLSRELFIELLLAMHFISQKLQDPELSMVLDSGENSDNIQGTFGEILEQIVSLLHLVDVNKKQIAVPSPVRKDLKEIMRSVLMNITKSMTPSSYFSAMIKLFGSKDQDVREKALGLLSKAMKVQDREKLKHKGGRELDIRRSRKWVQLDGSALEAFHRMCSDIVHLIDASGDNSNISLKLAAISAVEVLAYKFPTDYSIFSSCLASITMNIGSESMELSSSCLRAAGALINVLGQKALTHLPPLMENLIKISLNSSSGISGRNNNSSASCTSRDILLSVLVSLEAVVDKLGSFLNPYLEKIGELLVLHPELASGSDVKLKAKADAVRNLIAERIPVRLALPPLMKLYSNAVRSGDSSLEITFKMLGKIISSMDRSSVGAYHARIFDLCLKALDLRRQRHPSIRKIHVIEYSVITSMISLTMKLTETMFKPLFIRTIEWAESEVDDSPRVESSSNTDRAISFYGLVNKLAENHRSLFVPYFRYLLDGSIRHLSESEEAPSSSLTQKKKKARVLESQGRTNSALSHETWHLRALVVSALHKCFLYDTGSLKFLDSSNFQVLLKPIVSQLVIEPPANLEECPDIPSVQEVDDTLVICIGQMAVTAGSDLLWKPLNHEVLMQTRSEKVRARILGLRIVKYLVENLKEEYLVFLAETIPFLGELLEDVELSVKTLAQDILKEMESLSGESLRQYL</sequence>
<dbReference type="Gene3D" id="1.25.10.10">
    <property type="entry name" value="Leucine-rich Repeat Variant"/>
    <property type="match status" value="2"/>
</dbReference>
<evidence type="ECO:0000256" key="7">
    <source>
        <dbReference type="SAM" id="MobiDB-lite"/>
    </source>
</evidence>
<dbReference type="GO" id="GO:0030686">
    <property type="term" value="C:90S preribosome"/>
    <property type="evidence" value="ECO:0007669"/>
    <property type="project" value="TreeGrafter"/>
</dbReference>
<organism evidence="9 10">
    <name type="scientific">Punica granatum</name>
    <name type="common">Pomegranate</name>
    <dbReference type="NCBI Taxonomy" id="22663"/>
    <lineage>
        <taxon>Eukaryota</taxon>
        <taxon>Viridiplantae</taxon>
        <taxon>Streptophyta</taxon>
        <taxon>Embryophyta</taxon>
        <taxon>Tracheophyta</taxon>
        <taxon>Spermatophyta</taxon>
        <taxon>Magnoliopsida</taxon>
        <taxon>eudicotyledons</taxon>
        <taxon>Gunneridae</taxon>
        <taxon>Pentapetalae</taxon>
        <taxon>rosids</taxon>
        <taxon>malvids</taxon>
        <taxon>Myrtales</taxon>
        <taxon>Lythraceae</taxon>
        <taxon>Punica</taxon>
    </lineage>
</organism>
<dbReference type="SUPFAM" id="SSF48371">
    <property type="entry name" value="ARM repeat"/>
    <property type="match status" value="3"/>
</dbReference>
<dbReference type="InterPro" id="IPR040191">
    <property type="entry name" value="UTP10"/>
</dbReference>
<dbReference type="PANTHER" id="PTHR13457:SF1">
    <property type="entry name" value="HEAT REPEAT-CONTAINING PROTEIN 1"/>
    <property type="match status" value="1"/>
</dbReference>
<dbReference type="InterPro" id="IPR056473">
    <property type="entry name" value="HEAT_Utp10/HEAT1"/>
</dbReference>
<proteinExistence type="inferred from homology"/>
<evidence type="ECO:0000256" key="2">
    <source>
        <dbReference type="ARBA" id="ARBA00010559"/>
    </source>
</evidence>
<evidence type="ECO:0000256" key="1">
    <source>
        <dbReference type="ARBA" id="ARBA00004604"/>
    </source>
</evidence>
<dbReference type="Pfam" id="PF12397">
    <property type="entry name" value="U3snoRNP10"/>
    <property type="match status" value="1"/>
</dbReference>
<evidence type="ECO:0000256" key="6">
    <source>
        <dbReference type="ARBA" id="ARBA00023274"/>
    </source>
</evidence>
<keyword evidence="6" id="KW-0687">Ribonucleoprotein</keyword>
<dbReference type="Pfam" id="PF08146">
    <property type="entry name" value="BP28CT"/>
    <property type="match status" value="1"/>
</dbReference>
<dbReference type="GO" id="GO:0030515">
    <property type="term" value="F:snoRNA binding"/>
    <property type="evidence" value="ECO:0007669"/>
    <property type="project" value="TreeGrafter"/>
</dbReference>
<evidence type="ECO:0000313" key="10">
    <source>
        <dbReference type="Proteomes" id="UP000197138"/>
    </source>
</evidence>
<dbReference type="PANTHER" id="PTHR13457">
    <property type="entry name" value="BAP28"/>
    <property type="match status" value="1"/>
</dbReference>